<evidence type="ECO:0000256" key="4">
    <source>
        <dbReference type="ARBA" id="ARBA00021881"/>
    </source>
</evidence>
<dbReference type="EMBL" id="JADGJH010000006">
    <property type="protein sequence ID" value="KAJ3143115.1"/>
    <property type="molecule type" value="Genomic_DNA"/>
</dbReference>
<dbReference type="InterPro" id="IPR027244">
    <property type="entry name" value="IML1"/>
</dbReference>
<proteinExistence type="inferred from homology"/>
<feature type="region of interest" description="Disordered" evidence="5">
    <location>
        <begin position="954"/>
        <end position="985"/>
    </location>
</feature>
<dbReference type="PROSITE" id="PS50186">
    <property type="entry name" value="DEP"/>
    <property type="match status" value="1"/>
</dbReference>
<dbReference type="Pfam" id="PF12257">
    <property type="entry name" value="IML1"/>
    <property type="match status" value="1"/>
</dbReference>
<dbReference type="SMART" id="SM00049">
    <property type="entry name" value="DEP"/>
    <property type="match status" value="1"/>
</dbReference>
<comment type="caution">
    <text evidence="7">The sequence shown here is derived from an EMBL/GenBank/DDBJ whole genome shotgun (WGS) entry which is preliminary data.</text>
</comment>
<dbReference type="GO" id="GO:0005774">
    <property type="term" value="C:vacuolar membrane"/>
    <property type="evidence" value="ECO:0007669"/>
    <property type="project" value="UniProtKB-SubCell"/>
</dbReference>
<comment type="subcellular location">
    <subcellularLocation>
        <location evidence="1">Vacuole membrane</location>
        <topology evidence="1">Peripheral membrane protein</topology>
    </subcellularLocation>
</comment>
<gene>
    <name evidence="7" type="primary">IML1_1</name>
    <name evidence="7" type="ORF">HK100_010698</name>
</gene>
<name>A0AAD5TG10_9FUNG</name>
<dbReference type="PANTHER" id="PTHR13179:SF8">
    <property type="entry name" value="GATOR COMPLEX PROTEIN DEPDC5"/>
    <property type="match status" value="1"/>
</dbReference>
<dbReference type="InterPro" id="IPR036390">
    <property type="entry name" value="WH_DNA-bd_sf"/>
</dbReference>
<evidence type="ECO:0000313" key="8">
    <source>
        <dbReference type="Proteomes" id="UP001211907"/>
    </source>
</evidence>
<feature type="compositionally biased region" description="Basic and acidic residues" evidence="5">
    <location>
        <begin position="1322"/>
        <end position="1345"/>
    </location>
</feature>
<dbReference type="PANTHER" id="PTHR13179">
    <property type="entry name" value="DEP DOMAIN CONTAINING PROTEIN 5"/>
    <property type="match status" value="1"/>
</dbReference>
<evidence type="ECO:0000256" key="3">
    <source>
        <dbReference type="ARBA" id="ARBA00018529"/>
    </source>
</evidence>
<feature type="compositionally biased region" description="Basic and acidic residues" evidence="5">
    <location>
        <begin position="1363"/>
        <end position="1388"/>
    </location>
</feature>
<dbReference type="GO" id="GO:0010508">
    <property type="term" value="P:positive regulation of autophagy"/>
    <property type="evidence" value="ECO:0007669"/>
    <property type="project" value="TreeGrafter"/>
</dbReference>
<dbReference type="InterPro" id="IPR045838">
    <property type="entry name" value="DEPDC5_CTD"/>
</dbReference>
<comment type="similarity">
    <text evidence="2">Belongs to the IML1 family.</text>
</comment>
<keyword evidence="8" id="KW-1185">Reference proteome</keyword>
<sequence length="1650" mass="186112">MECILGSHDSNFSEEDLVVSAEALLSVVGEVAIGDLLEIEAMPTNAKDSDSSKTEMGEKGDYRMKQNRYPLPLIVQVTWFAADTGIRQLRERVSVAQRLVAQHDFQPHSLVTIRRIDPEPLRAELVVLAFAYQYVTRSDMWRLKLSLRNTLVYAGKPVNSTSIRSFVAEMVVGGQYADCAYVTDSTKLVFRSHTAKMFIFIQMSKEMWEFGDDGQLLSEKCITGFLPDLFSVWKEASTNHVVSVVLFSRIFYKEQSNHTESISNTNSESVSSFENLSQLPYNEMFSGILRDYLGRPYRDFYRVVADWEIRSDWSQILVPLKREFVRFERDVLQSEIGGYILSGGYNSSALDGNFLESVNLAMNQFAKHYIDRDLVKTGLSIIVVTPSPGFFNVNKKLLRLTTQRMFDCGVACDIVSLANRPLHMVPLFQYVGQKVRTKSTAKNEGSVGASGSQASGISGINGPTSHFPTPLTEDNSLQGGKIVNTFEEVVDPLWIDDDIDRLKNENEWSIFFNLPNWCDVSFYNETENGFNSKQKTGFKLRTQLPEAHSISTKLIPCIVVDYFEDENAEISKTNSNDDDSHDTITTGINTVSATISIGSILSDAYSSNNSVYDQYDQQVFNPHDVLSNQDHFEMPQIFDKSPEYSEFSYQNRDDNNSSNSYISSDQSVFEKTSLGGLEKNPRRSSILSQRSANLSNISFKNAAPIAVYTNELSLTYDTLKAKQNDENSHFSDGTWEPVEAAGIKIANYMSNSRHNHQKHGVDGSTTAVSWKTGSGFADLIDPAKQSPGKRSILIKNTSKKTPNPCNPMKSKDEFGPALNKWEHIFPESQKRYFNTGVNWTSMSTPACLPLSHGFYPSEEILGTYSKYIYGVIPDETSLYQDQSGPTVTSTQRLESLFVELISQRLTQGFQIITAPITEKGVSVTMGDEIPVADVVGPGTVSKFWKPEHLPTTTKTLKSAPVPSSTRARLSSINSKSSPLAKNQKSSEAILPISEKDAMKVPLDKPYYLGFGHHIHRLYLDSAGQKVEVRILMKEASYSKDNYNSKCMVWSKNMPGYLNAAFSFSYPHLANYSWNNLDHLIAGSQKEMTDSLRYWRTRFLLIPLESTKAIQNPFAEDANISDEDLRLIGFDRFIDFVEKYRWSGDEKAFYDTAITPTVEYSPALSNGATRLARGSSGLGIEKTTFLKSQFVAVKWQKLKKNAETDGTTNFLDVEPPKMYLTKASSNLNIVLAMSNPTTGLDIQDRVWHHRLYKNHFIGSECVSWMLLNFSDLYSREEAVAFGNELHIKGIIVHGKKLHKFLDGHFYYKISDDCLNEANLREEREKKHSDKDKEGKLFQQNENKENSYNESNYDDDKENQNYQNRDWEKEKEKELEFEREKNGGAKEKLLRKPGSATEVKLAVKTAAQNGEIKTSPTAKKNIPPIELSKKIVIDLDSKNISTRKEMVVLHYDAIHNSHNCYHLYLHWLVCTPRLLEELLDEWNRSAKKNGFKFVEAPIEQARRFSNDNPFQSLIQINLAFSPPPTATLADKTDFIFAVAHKNGFILDLEADKAFHDTGASVKYSYTNQPYYEYTQFVHCTGVAFIQVLPGAKGFLWTNNSLFLASSISNGKGFNNGTDSTTAVDSLRASLVQACTDISGLEKIWLERRNSTP</sequence>
<dbReference type="SUPFAM" id="SSF46785">
    <property type="entry name" value="Winged helix' DNA-binding domain"/>
    <property type="match status" value="1"/>
</dbReference>
<evidence type="ECO:0000256" key="2">
    <source>
        <dbReference type="ARBA" id="ARBA00005643"/>
    </source>
</evidence>
<dbReference type="Gene3D" id="1.10.10.10">
    <property type="entry name" value="Winged helix-like DNA-binding domain superfamily/Winged helix DNA-binding domain"/>
    <property type="match status" value="1"/>
</dbReference>
<accession>A0AAD5TG10</accession>
<dbReference type="InterPro" id="IPR000591">
    <property type="entry name" value="DEP_dom"/>
</dbReference>
<reference evidence="7" key="1">
    <citation type="submission" date="2020-05" db="EMBL/GenBank/DDBJ databases">
        <title>Phylogenomic resolution of chytrid fungi.</title>
        <authorList>
            <person name="Stajich J.E."/>
            <person name="Amses K."/>
            <person name="Simmons R."/>
            <person name="Seto K."/>
            <person name="Myers J."/>
            <person name="Bonds A."/>
            <person name="Quandt C.A."/>
            <person name="Barry K."/>
            <person name="Liu P."/>
            <person name="Grigoriev I."/>
            <person name="Longcore J.E."/>
            <person name="James T.Y."/>
        </authorList>
    </citation>
    <scope>NUCLEOTIDE SEQUENCE</scope>
    <source>
        <strain evidence="7">JEL0513</strain>
    </source>
</reference>
<evidence type="ECO:0000313" key="7">
    <source>
        <dbReference type="EMBL" id="KAJ3143115.1"/>
    </source>
</evidence>
<evidence type="ECO:0000256" key="5">
    <source>
        <dbReference type="SAM" id="MobiDB-lite"/>
    </source>
</evidence>
<feature type="domain" description="DEP" evidence="6">
    <location>
        <begin position="1235"/>
        <end position="1310"/>
    </location>
</feature>
<dbReference type="InterPro" id="IPR048255">
    <property type="entry name" value="IML1_N"/>
</dbReference>
<dbReference type="GO" id="GO:0035556">
    <property type="term" value="P:intracellular signal transduction"/>
    <property type="evidence" value="ECO:0007669"/>
    <property type="project" value="InterPro"/>
</dbReference>
<dbReference type="GO" id="GO:1904262">
    <property type="term" value="P:negative regulation of TORC1 signaling"/>
    <property type="evidence" value="ECO:0007669"/>
    <property type="project" value="TreeGrafter"/>
</dbReference>
<evidence type="ECO:0000256" key="1">
    <source>
        <dbReference type="ARBA" id="ARBA00004148"/>
    </source>
</evidence>
<dbReference type="InterPro" id="IPR036388">
    <property type="entry name" value="WH-like_DNA-bd_sf"/>
</dbReference>
<dbReference type="Pfam" id="PF00610">
    <property type="entry name" value="DEP"/>
    <property type="match status" value="1"/>
</dbReference>
<evidence type="ECO:0000259" key="6">
    <source>
        <dbReference type="PROSITE" id="PS50186"/>
    </source>
</evidence>
<dbReference type="Proteomes" id="UP001211907">
    <property type="component" value="Unassembled WGS sequence"/>
</dbReference>
<dbReference type="GO" id="GO:1990130">
    <property type="term" value="C:GATOR1 complex"/>
    <property type="evidence" value="ECO:0007669"/>
    <property type="project" value="TreeGrafter"/>
</dbReference>
<dbReference type="Pfam" id="PF19418">
    <property type="entry name" value="DEPDC5_CTD"/>
    <property type="match status" value="1"/>
</dbReference>
<feature type="region of interest" description="Disordered" evidence="5">
    <location>
        <begin position="1322"/>
        <end position="1389"/>
    </location>
</feature>
<organism evidence="7 8">
    <name type="scientific">Physocladia obscura</name>
    <dbReference type="NCBI Taxonomy" id="109957"/>
    <lineage>
        <taxon>Eukaryota</taxon>
        <taxon>Fungi</taxon>
        <taxon>Fungi incertae sedis</taxon>
        <taxon>Chytridiomycota</taxon>
        <taxon>Chytridiomycota incertae sedis</taxon>
        <taxon>Chytridiomycetes</taxon>
        <taxon>Chytridiales</taxon>
        <taxon>Chytriomycetaceae</taxon>
        <taxon>Physocladia</taxon>
    </lineage>
</organism>
<protein>
    <recommendedName>
        <fullName evidence="3">Vacuolar membrane-associated protein IML1</fullName>
    </recommendedName>
    <alternativeName>
        <fullName evidence="4">Vacuolar membrane-associated protein iml1</fullName>
    </alternativeName>
</protein>
<dbReference type="GO" id="GO:0005096">
    <property type="term" value="F:GTPase activator activity"/>
    <property type="evidence" value="ECO:0007669"/>
    <property type="project" value="InterPro"/>
</dbReference>